<gene>
    <name evidence="2" type="ORF">CSC2_13750</name>
</gene>
<protein>
    <submittedName>
        <fullName evidence="2">Uncharacterized protein</fullName>
    </submittedName>
</protein>
<evidence type="ECO:0000313" key="3">
    <source>
        <dbReference type="Proteomes" id="UP000663802"/>
    </source>
</evidence>
<comment type="caution">
    <text evidence="2">The sequence shown here is derived from an EMBL/GenBank/DDBJ whole genome shotgun (WGS) entry which is preliminary data.</text>
</comment>
<name>A0ABQ1E7W6_9CLOT</name>
<keyword evidence="1" id="KW-0472">Membrane</keyword>
<evidence type="ECO:0000256" key="1">
    <source>
        <dbReference type="SAM" id="Phobius"/>
    </source>
</evidence>
<accession>A0ABQ1E7W6</accession>
<keyword evidence="1" id="KW-1133">Transmembrane helix</keyword>
<organism evidence="2 3">
    <name type="scientific">Clostridium zeae</name>
    <dbReference type="NCBI Taxonomy" id="2759022"/>
    <lineage>
        <taxon>Bacteria</taxon>
        <taxon>Bacillati</taxon>
        <taxon>Bacillota</taxon>
        <taxon>Clostridia</taxon>
        <taxon>Eubacteriales</taxon>
        <taxon>Clostridiaceae</taxon>
        <taxon>Clostridium</taxon>
    </lineage>
</organism>
<dbReference type="Proteomes" id="UP000663802">
    <property type="component" value="Unassembled WGS sequence"/>
</dbReference>
<feature type="transmembrane region" description="Helical" evidence="1">
    <location>
        <begin position="67"/>
        <end position="86"/>
    </location>
</feature>
<sequence length="111" mass="13184">MFLEILYEVYSLYKKYLVTKDEVTSLMDTIIAKAVFEVKSASPICCCLYYRVPLRKFNPYLLKNPDILIFLYMYILTIEIGTLEMIELSLKRCYAVNIKLSKMYLLHKNQM</sequence>
<dbReference type="EMBL" id="BMBA01000001">
    <property type="protein sequence ID" value="GFZ30849.1"/>
    <property type="molecule type" value="Genomic_DNA"/>
</dbReference>
<proteinExistence type="predicted"/>
<keyword evidence="1" id="KW-0812">Transmembrane</keyword>
<reference evidence="2 3" key="1">
    <citation type="journal article" date="2021" name="Int. J. Syst. Evol. Microbiol.">
        <title>Clostridium zeae sp. nov., isolated from corn silage.</title>
        <authorList>
            <person name="Kobayashi H."/>
            <person name="Tanizawa Y."/>
            <person name="Yagura M."/>
            <person name="Sakamoto M."/>
            <person name="Ohkuma M."/>
            <person name="Tohno M."/>
        </authorList>
    </citation>
    <scope>NUCLEOTIDE SEQUENCE [LARGE SCALE GENOMIC DNA]</scope>
    <source>
        <strain evidence="2 3">CSC2</strain>
    </source>
</reference>
<evidence type="ECO:0000313" key="2">
    <source>
        <dbReference type="EMBL" id="GFZ30849.1"/>
    </source>
</evidence>
<keyword evidence="3" id="KW-1185">Reference proteome</keyword>